<dbReference type="Gene3D" id="1.20.120.1220">
    <property type="match status" value="1"/>
</dbReference>
<evidence type="ECO:0000313" key="5">
    <source>
        <dbReference type="EMBL" id="MET3695028.1"/>
    </source>
</evidence>
<dbReference type="GO" id="GO:0004190">
    <property type="term" value="F:aspartic-type endopeptidase activity"/>
    <property type="evidence" value="ECO:0007669"/>
    <property type="project" value="UniProtKB-EC"/>
</dbReference>
<feature type="domain" description="Prepilin type IV endopeptidase peptidase" evidence="4">
    <location>
        <begin position="18"/>
        <end position="129"/>
    </location>
</feature>
<gene>
    <name evidence="5" type="ORF">ABID43_004593</name>
</gene>
<dbReference type="InterPro" id="IPR014032">
    <property type="entry name" value="Peptidase_A24A_bac"/>
</dbReference>
<dbReference type="RefSeq" id="WP_238280667.1">
    <property type="nucleotide sequence ID" value="NZ_BPQL01000094.1"/>
</dbReference>
<evidence type="ECO:0000256" key="1">
    <source>
        <dbReference type="ARBA" id="ARBA00005801"/>
    </source>
</evidence>
<proteinExistence type="inferred from homology"/>
<keyword evidence="5" id="KW-0489">Methyltransferase</keyword>
<dbReference type="Pfam" id="PF01478">
    <property type="entry name" value="Peptidase_A24"/>
    <property type="match status" value="1"/>
</dbReference>
<comment type="caution">
    <text evidence="5">The sequence shown here is derived from an EMBL/GenBank/DDBJ whole genome shotgun (WGS) entry which is preliminary data.</text>
</comment>
<keyword evidence="6" id="KW-1185">Reference proteome</keyword>
<protein>
    <submittedName>
        <fullName evidence="5">Leader peptidase (Prepilin peptidase)/N-methyltransferase</fullName>
        <ecNumber evidence="5">2.1.1.-</ecNumber>
        <ecNumber evidence="5">3.4.23.43</ecNumber>
    </submittedName>
</protein>
<reference evidence="5 6" key="1">
    <citation type="submission" date="2024-06" db="EMBL/GenBank/DDBJ databases">
        <title>Genomic Encyclopedia of Type Strains, Phase IV (KMG-IV): sequencing the most valuable type-strain genomes for metagenomic binning, comparative biology and taxonomic classification.</title>
        <authorList>
            <person name="Goeker M."/>
        </authorList>
    </citation>
    <scope>NUCLEOTIDE SEQUENCE [LARGE SCALE GENOMIC DNA]</scope>
    <source>
        <strain evidence="5 6">DSM 21331</strain>
    </source>
</reference>
<name>A0ABV2LB02_9HYPH</name>
<dbReference type="EC" id="3.4.23.43" evidence="5"/>
<evidence type="ECO:0000313" key="6">
    <source>
        <dbReference type="Proteomes" id="UP001549145"/>
    </source>
</evidence>
<comment type="similarity">
    <text evidence="1 2">Belongs to the peptidase A24 family.</text>
</comment>
<keyword evidence="3" id="KW-0812">Transmembrane</keyword>
<sequence>MEAYILAAALPVLLALPLTVPIALVDLRRRIIPNALNGALFALGIAVVAAQNLARSDPAGAAGSVGLALAEAALSYGLFAGLRAGYGHLRGRTGFGLGDVKLVAAAIPWIGLAQLPLMILIASTSALLAVVILRLSGRRIGADTRLPFGPFLVLGLHGAQLLRPDL</sequence>
<evidence type="ECO:0000256" key="2">
    <source>
        <dbReference type="RuleBase" id="RU003793"/>
    </source>
</evidence>
<evidence type="ECO:0000256" key="3">
    <source>
        <dbReference type="SAM" id="Phobius"/>
    </source>
</evidence>
<keyword evidence="3" id="KW-0472">Membrane</keyword>
<dbReference type="EC" id="2.1.1.-" evidence="5"/>
<dbReference type="GO" id="GO:0008168">
    <property type="term" value="F:methyltransferase activity"/>
    <property type="evidence" value="ECO:0007669"/>
    <property type="project" value="UniProtKB-KW"/>
</dbReference>
<dbReference type="PANTHER" id="PTHR30487:SF0">
    <property type="entry name" value="PREPILIN LEADER PEPTIDASE_N-METHYLTRANSFERASE-RELATED"/>
    <property type="match status" value="1"/>
</dbReference>
<dbReference type="PANTHER" id="PTHR30487">
    <property type="entry name" value="TYPE 4 PREPILIN-LIKE PROTEINS LEADER PEPTIDE-PROCESSING ENZYME"/>
    <property type="match status" value="1"/>
</dbReference>
<evidence type="ECO:0000259" key="4">
    <source>
        <dbReference type="Pfam" id="PF01478"/>
    </source>
</evidence>
<feature type="transmembrane region" description="Helical" evidence="3">
    <location>
        <begin position="65"/>
        <end position="86"/>
    </location>
</feature>
<feature type="transmembrane region" description="Helical" evidence="3">
    <location>
        <begin position="31"/>
        <end position="53"/>
    </location>
</feature>
<keyword evidence="5" id="KW-0378">Hydrolase</keyword>
<organism evidence="5 6">
    <name type="scientific">Methylobacterium goesingense</name>
    <dbReference type="NCBI Taxonomy" id="243690"/>
    <lineage>
        <taxon>Bacteria</taxon>
        <taxon>Pseudomonadati</taxon>
        <taxon>Pseudomonadota</taxon>
        <taxon>Alphaproteobacteria</taxon>
        <taxon>Hyphomicrobiales</taxon>
        <taxon>Methylobacteriaceae</taxon>
        <taxon>Methylobacterium</taxon>
    </lineage>
</organism>
<keyword evidence="3" id="KW-1133">Transmembrane helix</keyword>
<dbReference type="InterPro" id="IPR050882">
    <property type="entry name" value="Prepilin_peptidase/N-MTase"/>
</dbReference>
<dbReference type="Proteomes" id="UP001549145">
    <property type="component" value="Unassembled WGS sequence"/>
</dbReference>
<dbReference type="EMBL" id="JBEPMM010000021">
    <property type="protein sequence ID" value="MET3695028.1"/>
    <property type="molecule type" value="Genomic_DNA"/>
</dbReference>
<keyword evidence="5" id="KW-0808">Transferase</keyword>
<dbReference type="InterPro" id="IPR000045">
    <property type="entry name" value="Prepilin_IV_endopep_pep"/>
</dbReference>
<feature type="transmembrane region" description="Helical" evidence="3">
    <location>
        <begin position="106"/>
        <end position="133"/>
    </location>
</feature>
<dbReference type="PRINTS" id="PR00864">
    <property type="entry name" value="PREPILNPTASE"/>
</dbReference>
<dbReference type="GO" id="GO:0032259">
    <property type="term" value="P:methylation"/>
    <property type="evidence" value="ECO:0007669"/>
    <property type="project" value="UniProtKB-KW"/>
</dbReference>
<accession>A0ABV2LB02</accession>